<proteinExistence type="inferred from homology"/>
<evidence type="ECO:0000256" key="2">
    <source>
        <dbReference type="ARBA" id="ARBA00022747"/>
    </source>
</evidence>
<evidence type="ECO:0000256" key="1">
    <source>
        <dbReference type="ARBA" id="ARBA00010923"/>
    </source>
</evidence>
<name>A0A7W2R313_9FLAO</name>
<reference evidence="5 6" key="1">
    <citation type="submission" date="2020-07" db="EMBL/GenBank/DDBJ databases">
        <title>Bacterium isolated from marine sediment.</title>
        <authorList>
            <person name="Shang D."/>
        </authorList>
    </citation>
    <scope>NUCLEOTIDE SEQUENCE [LARGE SCALE GENOMIC DNA]</scope>
    <source>
        <strain evidence="5 6">F6074</strain>
    </source>
</reference>
<dbReference type="AlphaFoldDB" id="A0A7W2R313"/>
<organism evidence="5 6">
    <name type="scientific">Gelidibacter maritimus</name>
    <dbReference type="NCBI Taxonomy" id="2761487"/>
    <lineage>
        <taxon>Bacteria</taxon>
        <taxon>Pseudomonadati</taxon>
        <taxon>Bacteroidota</taxon>
        <taxon>Flavobacteriia</taxon>
        <taxon>Flavobacteriales</taxon>
        <taxon>Flavobacteriaceae</taxon>
        <taxon>Gelidibacter</taxon>
    </lineage>
</organism>
<evidence type="ECO:0000259" key="4">
    <source>
        <dbReference type="Pfam" id="PF01420"/>
    </source>
</evidence>
<comment type="similarity">
    <text evidence="1">Belongs to the type-I restriction system S methylase family.</text>
</comment>
<dbReference type="InterPro" id="IPR044946">
    <property type="entry name" value="Restrct_endonuc_typeI_TRD_sf"/>
</dbReference>
<dbReference type="Pfam" id="PF01420">
    <property type="entry name" value="Methylase_S"/>
    <property type="match status" value="2"/>
</dbReference>
<dbReference type="Gene3D" id="3.90.220.20">
    <property type="entry name" value="DNA methylase specificity domains"/>
    <property type="match status" value="2"/>
</dbReference>
<feature type="domain" description="Type I restriction modification DNA specificity" evidence="4">
    <location>
        <begin position="17"/>
        <end position="160"/>
    </location>
</feature>
<dbReference type="GO" id="GO:0004519">
    <property type="term" value="F:endonuclease activity"/>
    <property type="evidence" value="ECO:0007669"/>
    <property type="project" value="UniProtKB-KW"/>
</dbReference>
<dbReference type="PANTHER" id="PTHR30408:SF12">
    <property type="entry name" value="TYPE I RESTRICTION ENZYME MJAVIII SPECIFICITY SUBUNIT"/>
    <property type="match status" value="1"/>
</dbReference>
<keyword evidence="5" id="KW-0378">Hydrolase</keyword>
<dbReference type="InterPro" id="IPR052021">
    <property type="entry name" value="Type-I_RS_S_subunit"/>
</dbReference>
<keyword evidence="2" id="KW-0680">Restriction system</keyword>
<comment type="caution">
    <text evidence="5">The sequence shown here is derived from an EMBL/GenBank/DDBJ whole genome shotgun (WGS) entry which is preliminary data.</text>
</comment>
<gene>
    <name evidence="5" type="ORF">H3Z82_02080</name>
</gene>
<dbReference type="RefSeq" id="WP_182202213.1">
    <property type="nucleotide sequence ID" value="NZ_JACGLT010000001.1"/>
</dbReference>
<accession>A0A7W2R313</accession>
<dbReference type="Proteomes" id="UP000541857">
    <property type="component" value="Unassembled WGS sequence"/>
</dbReference>
<keyword evidence="5" id="KW-0540">Nuclease</keyword>
<feature type="domain" description="Type I restriction modification DNA specificity" evidence="4">
    <location>
        <begin position="195"/>
        <end position="356"/>
    </location>
</feature>
<protein>
    <submittedName>
        <fullName evidence="5">Restriction endonuclease subunit S</fullName>
    </submittedName>
</protein>
<dbReference type="GO" id="GO:0009307">
    <property type="term" value="P:DNA restriction-modification system"/>
    <property type="evidence" value="ECO:0007669"/>
    <property type="project" value="UniProtKB-KW"/>
</dbReference>
<keyword evidence="3" id="KW-0238">DNA-binding</keyword>
<dbReference type="GO" id="GO:0003677">
    <property type="term" value="F:DNA binding"/>
    <property type="evidence" value="ECO:0007669"/>
    <property type="project" value="UniProtKB-KW"/>
</dbReference>
<dbReference type="SUPFAM" id="SSF116734">
    <property type="entry name" value="DNA methylase specificity domain"/>
    <property type="match status" value="2"/>
</dbReference>
<sequence length="385" mass="42922">MGSEKALCLDIRTNSIGWVLKEWHEVLSIINGKNQKAVENPDGEYPIYGSGGIMNYADEYLCPENSTIVGRKGTINKPILVREKFWNVDTAFGLVAGEELDSFYLNYFCQSFDFSTLNKSTTLPSLAKRDLNKIKIPLPPLPEQQRIVAKLDGLFADIDQAIGLLEENIAHTKALMGSVLDEEFGKLEAKGIKLKPISKFAKTKSGGTPIRGERQFWNGEIPWLKSGELNDSFKITENTEFITELGLQKSSASLFEKGTLLMAMYGATAGKLGILGMDACTNQAVCSIQNDKGLFDEIYIYFFLLSQRDRIIRESSGGAQPNISKGYIDKLEIPLPDIETQKALSKKFFEYQKAINSMVKLETQKMTHLKALKSSLLDQAFKGEL</sequence>
<evidence type="ECO:0000313" key="6">
    <source>
        <dbReference type="Proteomes" id="UP000541857"/>
    </source>
</evidence>
<keyword evidence="5" id="KW-0255">Endonuclease</keyword>
<keyword evidence="6" id="KW-1185">Reference proteome</keyword>
<dbReference type="Gene3D" id="1.10.287.1120">
    <property type="entry name" value="Bipartite methylase S protein"/>
    <property type="match status" value="1"/>
</dbReference>
<evidence type="ECO:0000256" key="3">
    <source>
        <dbReference type="ARBA" id="ARBA00023125"/>
    </source>
</evidence>
<dbReference type="InterPro" id="IPR000055">
    <property type="entry name" value="Restrct_endonuc_typeI_TRD"/>
</dbReference>
<dbReference type="PANTHER" id="PTHR30408">
    <property type="entry name" value="TYPE-1 RESTRICTION ENZYME ECOKI SPECIFICITY PROTEIN"/>
    <property type="match status" value="1"/>
</dbReference>
<dbReference type="CDD" id="cd17515">
    <property type="entry name" value="RMtype1_S_MjaORF132P_Sau1132ORF3780P-TRD1-CR1_like"/>
    <property type="match status" value="1"/>
</dbReference>
<dbReference type="EMBL" id="JACGLT010000001">
    <property type="protein sequence ID" value="MBA6151510.1"/>
    <property type="molecule type" value="Genomic_DNA"/>
</dbReference>
<dbReference type="CDD" id="cd17288">
    <property type="entry name" value="RMtype1_S_LlaAI06ORF1089P_TRD1-CR1_like"/>
    <property type="match status" value="1"/>
</dbReference>
<evidence type="ECO:0000313" key="5">
    <source>
        <dbReference type="EMBL" id="MBA6151510.1"/>
    </source>
</evidence>